<reference evidence="1 2" key="1">
    <citation type="journal article" date="2019" name="Int. J. Syst. Evol. Microbiol.">
        <title>The Global Catalogue of Microorganisms (GCM) 10K type strain sequencing project: providing services to taxonomists for standard genome sequencing and annotation.</title>
        <authorList>
            <consortium name="The Broad Institute Genomics Platform"/>
            <consortium name="The Broad Institute Genome Sequencing Center for Infectious Disease"/>
            <person name="Wu L."/>
            <person name="Ma J."/>
        </authorList>
    </citation>
    <scope>NUCLEOTIDE SEQUENCE [LARGE SCALE GENOMIC DNA]</scope>
    <source>
        <strain evidence="1 2">JCM 16378</strain>
    </source>
</reference>
<evidence type="ECO:0000313" key="2">
    <source>
        <dbReference type="Proteomes" id="UP001501326"/>
    </source>
</evidence>
<evidence type="ECO:0000313" key="1">
    <source>
        <dbReference type="EMBL" id="GAA2736337.1"/>
    </source>
</evidence>
<dbReference type="Gene3D" id="1.20.5.340">
    <property type="match status" value="1"/>
</dbReference>
<gene>
    <name evidence="1" type="ORF">GCM10009867_20800</name>
</gene>
<comment type="caution">
    <text evidence="1">The sequence shown here is derived from an EMBL/GenBank/DDBJ whole genome shotgun (WGS) entry which is preliminary data.</text>
</comment>
<sequence>MTDIRFDGDWILLEGAVTKSATSDFMLDTAGRRATNTPYRRALVHDFTDGLTLNWDRDYPGGVTINDTKTLKGASNGDWLVVASRVTQHLGTDIMLDGGAERRRTTTIFRPRGTPSSPYRRALVHAWEDTLVLNFNRDYRGGVLIDGSVSMPGSLAVAGQDVATVFASLQSQVTAMTAQVTALTAQVAALTDRVTALETPVVP</sequence>
<accession>A0ABN3UPE3</accession>
<dbReference type="RefSeq" id="WP_344192857.1">
    <property type="nucleotide sequence ID" value="NZ_BAAARN010000001.1"/>
</dbReference>
<protein>
    <submittedName>
        <fullName evidence="1">Uncharacterized protein</fullName>
    </submittedName>
</protein>
<keyword evidence="2" id="KW-1185">Reference proteome</keyword>
<organism evidence="1 2">
    <name type="scientific">Pedococcus aerophilus</name>
    <dbReference type="NCBI Taxonomy" id="436356"/>
    <lineage>
        <taxon>Bacteria</taxon>
        <taxon>Bacillati</taxon>
        <taxon>Actinomycetota</taxon>
        <taxon>Actinomycetes</taxon>
        <taxon>Micrococcales</taxon>
        <taxon>Intrasporangiaceae</taxon>
        <taxon>Pedococcus</taxon>
    </lineage>
</organism>
<dbReference type="Proteomes" id="UP001501326">
    <property type="component" value="Unassembled WGS sequence"/>
</dbReference>
<name>A0ABN3UPE3_9MICO</name>
<dbReference type="EMBL" id="BAAARN010000001">
    <property type="protein sequence ID" value="GAA2736337.1"/>
    <property type="molecule type" value="Genomic_DNA"/>
</dbReference>
<proteinExistence type="predicted"/>